<dbReference type="AlphaFoldDB" id="A0AAV4NC24"/>
<feature type="non-terminal residue" evidence="1">
    <location>
        <position position="1"/>
    </location>
</feature>
<dbReference type="EMBL" id="BPLR01020677">
    <property type="protein sequence ID" value="GIX81423.1"/>
    <property type="molecule type" value="Genomic_DNA"/>
</dbReference>
<keyword evidence="2" id="KW-1185">Reference proteome</keyword>
<evidence type="ECO:0000313" key="1">
    <source>
        <dbReference type="EMBL" id="GIX81423.1"/>
    </source>
</evidence>
<dbReference type="Proteomes" id="UP001054945">
    <property type="component" value="Unassembled WGS sequence"/>
</dbReference>
<organism evidence="1 2">
    <name type="scientific">Caerostris extrusa</name>
    <name type="common">Bark spider</name>
    <name type="synonym">Caerostris bankana</name>
    <dbReference type="NCBI Taxonomy" id="172846"/>
    <lineage>
        <taxon>Eukaryota</taxon>
        <taxon>Metazoa</taxon>
        <taxon>Ecdysozoa</taxon>
        <taxon>Arthropoda</taxon>
        <taxon>Chelicerata</taxon>
        <taxon>Arachnida</taxon>
        <taxon>Araneae</taxon>
        <taxon>Araneomorphae</taxon>
        <taxon>Entelegynae</taxon>
        <taxon>Araneoidea</taxon>
        <taxon>Araneidae</taxon>
        <taxon>Caerostris</taxon>
    </lineage>
</organism>
<evidence type="ECO:0000313" key="2">
    <source>
        <dbReference type="Proteomes" id="UP001054945"/>
    </source>
</evidence>
<proteinExistence type="predicted"/>
<protein>
    <submittedName>
        <fullName evidence="1">Uncharacterized protein</fullName>
    </submittedName>
</protein>
<reference evidence="1 2" key="1">
    <citation type="submission" date="2021-06" db="EMBL/GenBank/DDBJ databases">
        <title>Caerostris extrusa draft genome.</title>
        <authorList>
            <person name="Kono N."/>
            <person name="Arakawa K."/>
        </authorList>
    </citation>
    <scope>NUCLEOTIDE SEQUENCE [LARGE SCALE GENOMIC DNA]</scope>
</reference>
<accession>A0AAV4NC24</accession>
<name>A0AAV4NC24_CAEEX</name>
<sequence length="97" mass="11530">DNGHDRTHVKTYCSTVYGVPASIMRLPLRISRYVLMSLLIYKEAEETIYSRDYGKRCRQLLHESADGKWQNLRLSAIKWRGRRIVLNRDSTYYLSYL</sequence>
<gene>
    <name evidence="1" type="ORF">CEXT_814451</name>
</gene>
<comment type="caution">
    <text evidence="1">The sequence shown here is derived from an EMBL/GenBank/DDBJ whole genome shotgun (WGS) entry which is preliminary data.</text>
</comment>